<dbReference type="InterPro" id="IPR016193">
    <property type="entry name" value="Cytidine_deaminase-like"/>
</dbReference>
<name>A0A940DHG0_9FIRM</name>
<dbReference type="SUPFAM" id="SSF53927">
    <property type="entry name" value="Cytidine deaminase-like"/>
    <property type="match status" value="1"/>
</dbReference>
<reference evidence="1" key="2">
    <citation type="journal article" date="2021" name="PeerJ">
        <title>Extensive microbial diversity within the chicken gut microbiome revealed by metagenomics and culture.</title>
        <authorList>
            <person name="Gilroy R."/>
            <person name="Ravi A."/>
            <person name="Getino M."/>
            <person name="Pursley I."/>
            <person name="Horton D.L."/>
            <person name="Alikhan N.F."/>
            <person name="Baker D."/>
            <person name="Gharbi K."/>
            <person name="Hall N."/>
            <person name="Watson M."/>
            <person name="Adriaenssens E.M."/>
            <person name="Foster-Nyarko E."/>
            <person name="Jarju S."/>
            <person name="Secka A."/>
            <person name="Antonio M."/>
            <person name="Oren A."/>
            <person name="Chaudhuri R.R."/>
            <person name="La Ragione R."/>
            <person name="Hildebrand F."/>
            <person name="Pallen M.J."/>
        </authorList>
    </citation>
    <scope>NUCLEOTIDE SEQUENCE</scope>
    <source>
        <strain evidence="1">517</strain>
    </source>
</reference>
<dbReference type="EMBL" id="JADINF010000181">
    <property type="protein sequence ID" value="MBO8424785.1"/>
    <property type="molecule type" value="Genomic_DNA"/>
</dbReference>
<sequence length="145" mass="14904">MTESSDLISAKAALKGSVGLALVKGDCAVSYCGRGIGDLYSAVKGGADYVGYAAADKIVGKAAAFLFAKLKVASVYSAVLSEGGRDVLLAYGIDCFCGELTESIINREGSGKCPMEEATENINDPDEAVAAIGAKLNELRSRAAR</sequence>
<dbReference type="InterPro" id="IPR037081">
    <property type="entry name" value="Hyp_TM1506"/>
</dbReference>
<organism evidence="1 2">
    <name type="scientific">Candidatus Stercoripulliclostridium pullicola</name>
    <dbReference type="NCBI Taxonomy" id="2840953"/>
    <lineage>
        <taxon>Bacteria</taxon>
        <taxon>Bacillati</taxon>
        <taxon>Bacillota</taxon>
        <taxon>Clostridia</taxon>
        <taxon>Eubacteriales</taxon>
        <taxon>Candidatus Stercoripulliclostridium</taxon>
    </lineage>
</organism>
<accession>A0A940DHG0</accession>
<reference evidence="1" key="1">
    <citation type="submission" date="2020-10" db="EMBL/GenBank/DDBJ databases">
        <authorList>
            <person name="Gilroy R."/>
        </authorList>
    </citation>
    <scope>NUCLEOTIDE SEQUENCE</scope>
    <source>
        <strain evidence="1">517</strain>
    </source>
</reference>
<proteinExistence type="predicted"/>
<dbReference type="AlphaFoldDB" id="A0A940DHG0"/>
<evidence type="ECO:0000313" key="2">
    <source>
        <dbReference type="Proteomes" id="UP000727857"/>
    </source>
</evidence>
<dbReference type="Gene3D" id="3.40.140.30">
    <property type="entry name" value="Hypothetical protein TM1506"/>
    <property type="match status" value="1"/>
</dbReference>
<dbReference type="Proteomes" id="UP000727857">
    <property type="component" value="Unassembled WGS sequence"/>
</dbReference>
<dbReference type="Pfam" id="PF08973">
    <property type="entry name" value="TM1506"/>
    <property type="match status" value="1"/>
</dbReference>
<dbReference type="InterPro" id="IPR015067">
    <property type="entry name" value="DUF1893_TM1506-like"/>
</dbReference>
<comment type="caution">
    <text evidence="1">The sequence shown here is derived from an EMBL/GenBank/DDBJ whole genome shotgun (WGS) entry which is preliminary data.</text>
</comment>
<dbReference type="GO" id="GO:0003824">
    <property type="term" value="F:catalytic activity"/>
    <property type="evidence" value="ECO:0007669"/>
    <property type="project" value="InterPro"/>
</dbReference>
<evidence type="ECO:0000313" key="1">
    <source>
        <dbReference type="EMBL" id="MBO8424785.1"/>
    </source>
</evidence>
<gene>
    <name evidence="1" type="ORF">IAB16_07170</name>
</gene>
<protein>
    <submittedName>
        <fullName evidence="1">DUF1893 domain-containing protein</fullName>
    </submittedName>
</protein>